<keyword evidence="2" id="KW-1185">Reference proteome</keyword>
<dbReference type="EMBL" id="BPLR01016672">
    <property type="protein sequence ID" value="GIY85656.1"/>
    <property type="molecule type" value="Genomic_DNA"/>
</dbReference>
<name>A0AAV4WRX4_CAEEX</name>
<protein>
    <recommendedName>
        <fullName evidence="3">Secreted protein</fullName>
    </recommendedName>
</protein>
<evidence type="ECO:0008006" key="3">
    <source>
        <dbReference type="Google" id="ProtNLM"/>
    </source>
</evidence>
<evidence type="ECO:0000313" key="2">
    <source>
        <dbReference type="Proteomes" id="UP001054945"/>
    </source>
</evidence>
<accession>A0AAV4WRX4</accession>
<organism evidence="1 2">
    <name type="scientific">Caerostris extrusa</name>
    <name type="common">Bark spider</name>
    <name type="synonym">Caerostris bankana</name>
    <dbReference type="NCBI Taxonomy" id="172846"/>
    <lineage>
        <taxon>Eukaryota</taxon>
        <taxon>Metazoa</taxon>
        <taxon>Ecdysozoa</taxon>
        <taxon>Arthropoda</taxon>
        <taxon>Chelicerata</taxon>
        <taxon>Arachnida</taxon>
        <taxon>Araneae</taxon>
        <taxon>Araneomorphae</taxon>
        <taxon>Entelegynae</taxon>
        <taxon>Araneoidea</taxon>
        <taxon>Araneidae</taxon>
        <taxon>Caerostris</taxon>
    </lineage>
</organism>
<proteinExistence type="predicted"/>
<reference evidence="1 2" key="1">
    <citation type="submission" date="2021-06" db="EMBL/GenBank/DDBJ databases">
        <title>Caerostris extrusa draft genome.</title>
        <authorList>
            <person name="Kono N."/>
            <person name="Arakawa K."/>
        </authorList>
    </citation>
    <scope>NUCLEOTIDE SEQUENCE [LARGE SCALE GENOMIC DNA]</scope>
</reference>
<dbReference type="Proteomes" id="UP001054945">
    <property type="component" value="Unassembled WGS sequence"/>
</dbReference>
<gene>
    <name evidence="1" type="ORF">CEXT_651991</name>
</gene>
<comment type="caution">
    <text evidence="1">The sequence shown here is derived from an EMBL/GenBank/DDBJ whole genome shotgun (WGS) entry which is preliminary data.</text>
</comment>
<sequence>MRKRHPLAMGRKRTIACSLMHLPATFLTGGDAITHATHATVCPISCFSPTPQTDCLLILLISILCEGAAFGRANKFRNGSC</sequence>
<dbReference type="AlphaFoldDB" id="A0AAV4WRX4"/>
<evidence type="ECO:0000313" key="1">
    <source>
        <dbReference type="EMBL" id="GIY85656.1"/>
    </source>
</evidence>